<dbReference type="InterPro" id="IPR001314">
    <property type="entry name" value="Peptidase_S1A"/>
</dbReference>
<dbReference type="PROSITE" id="PS00134">
    <property type="entry name" value="TRYPSIN_HIS"/>
    <property type="match status" value="1"/>
</dbReference>
<evidence type="ECO:0000256" key="3">
    <source>
        <dbReference type="ARBA" id="ARBA00022825"/>
    </source>
</evidence>
<comment type="caution">
    <text evidence="9">The sequence shown here is derived from an EMBL/GenBank/DDBJ whole genome shotgun (WGS) entry which is preliminary data.</text>
</comment>
<keyword evidence="1" id="KW-0645">Protease</keyword>
<accession>A0AAW0MDI0</accession>
<dbReference type="PROSITE" id="PS50240">
    <property type="entry name" value="TRYPSIN_DOM"/>
    <property type="match status" value="1"/>
</dbReference>
<organism evidence="9 10">
    <name type="scientific">Mugilogobius chulae</name>
    <name type="common">yellowstripe goby</name>
    <dbReference type="NCBI Taxonomy" id="88201"/>
    <lineage>
        <taxon>Eukaryota</taxon>
        <taxon>Metazoa</taxon>
        <taxon>Chordata</taxon>
        <taxon>Craniata</taxon>
        <taxon>Vertebrata</taxon>
        <taxon>Euteleostomi</taxon>
        <taxon>Actinopterygii</taxon>
        <taxon>Neopterygii</taxon>
        <taxon>Teleostei</taxon>
        <taxon>Neoteleostei</taxon>
        <taxon>Acanthomorphata</taxon>
        <taxon>Gobiaria</taxon>
        <taxon>Gobiiformes</taxon>
        <taxon>Gobioidei</taxon>
        <taxon>Gobiidae</taxon>
        <taxon>Gobionellinae</taxon>
        <taxon>Mugilogobius</taxon>
    </lineage>
</organism>
<feature type="domain" description="Peptidase S1" evidence="8">
    <location>
        <begin position="109"/>
        <end position="247"/>
    </location>
</feature>
<dbReference type="Gene3D" id="2.40.10.10">
    <property type="entry name" value="Trypsin-like serine proteases"/>
    <property type="match status" value="3"/>
</dbReference>
<evidence type="ECO:0000256" key="5">
    <source>
        <dbReference type="ARBA" id="ARBA00036320"/>
    </source>
</evidence>
<dbReference type="PANTHER" id="PTHR24264">
    <property type="entry name" value="TRYPSIN-RELATED"/>
    <property type="match status" value="1"/>
</dbReference>
<dbReference type="PANTHER" id="PTHR24264:SF58">
    <property type="entry name" value="SI:DKEY-33M11.8-RELATED"/>
    <property type="match status" value="1"/>
</dbReference>
<dbReference type="InterPro" id="IPR001254">
    <property type="entry name" value="Trypsin_dom"/>
</dbReference>
<dbReference type="GO" id="GO:0005615">
    <property type="term" value="C:extracellular space"/>
    <property type="evidence" value="ECO:0007669"/>
    <property type="project" value="TreeGrafter"/>
</dbReference>
<protein>
    <recommendedName>
        <fullName evidence="6">trypsin</fullName>
        <ecNumber evidence="6">3.4.21.4</ecNumber>
    </recommendedName>
</protein>
<dbReference type="AlphaFoldDB" id="A0AAW0MDI0"/>
<keyword evidence="10" id="KW-1185">Reference proteome</keyword>
<dbReference type="GO" id="GO:0004252">
    <property type="term" value="F:serine-type endopeptidase activity"/>
    <property type="evidence" value="ECO:0007669"/>
    <property type="project" value="UniProtKB-EC"/>
</dbReference>
<dbReference type="SMART" id="SM00020">
    <property type="entry name" value="Tryp_SPc"/>
    <property type="match status" value="1"/>
</dbReference>
<feature type="region of interest" description="Disordered" evidence="7">
    <location>
        <begin position="266"/>
        <end position="293"/>
    </location>
</feature>
<dbReference type="InterPro" id="IPR043504">
    <property type="entry name" value="Peptidase_S1_PA_chymotrypsin"/>
</dbReference>
<proteinExistence type="predicted"/>
<evidence type="ECO:0000259" key="8">
    <source>
        <dbReference type="PROSITE" id="PS50240"/>
    </source>
</evidence>
<dbReference type="Proteomes" id="UP001460270">
    <property type="component" value="Unassembled WGS sequence"/>
</dbReference>
<dbReference type="GO" id="GO:0006508">
    <property type="term" value="P:proteolysis"/>
    <property type="evidence" value="ECO:0007669"/>
    <property type="project" value="UniProtKB-KW"/>
</dbReference>
<evidence type="ECO:0000256" key="1">
    <source>
        <dbReference type="ARBA" id="ARBA00022670"/>
    </source>
</evidence>
<dbReference type="Pfam" id="PF00089">
    <property type="entry name" value="Trypsin"/>
    <property type="match status" value="1"/>
</dbReference>
<gene>
    <name evidence="9" type="ORF">WMY93_031385</name>
</gene>
<dbReference type="SUPFAM" id="SSF50494">
    <property type="entry name" value="Trypsin-like serine proteases"/>
    <property type="match status" value="1"/>
</dbReference>
<name>A0AAW0MDI0_9GOBI</name>
<comment type="catalytic activity">
    <reaction evidence="5">
        <text>Preferential cleavage: Arg-|-Xaa, Lys-|-Xaa.</text>
        <dbReference type="EC" id="3.4.21.4"/>
    </reaction>
</comment>
<reference evidence="10" key="1">
    <citation type="submission" date="2024-04" db="EMBL/GenBank/DDBJ databases">
        <title>Salinicola lusitanus LLJ914,a marine bacterium isolated from the Okinawa Trough.</title>
        <authorList>
            <person name="Li J."/>
        </authorList>
    </citation>
    <scope>NUCLEOTIDE SEQUENCE [LARGE SCALE GENOMIC DNA]</scope>
</reference>
<dbReference type="InterPro" id="IPR009003">
    <property type="entry name" value="Peptidase_S1_PA"/>
</dbReference>
<evidence type="ECO:0000256" key="4">
    <source>
        <dbReference type="ARBA" id="ARBA00023157"/>
    </source>
</evidence>
<keyword evidence="3" id="KW-0720">Serine protease</keyword>
<dbReference type="EC" id="3.4.21.4" evidence="6"/>
<dbReference type="InterPro" id="IPR050127">
    <property type="entry name" value="Serine_Proteases_S1"/>
</dbReference>
<evidence type="ECO:0000256" key="2">
    <source>
        <dbReference type="ARBA" id="ARBA00022801"/>
    </source>
</evidence>
<dbReference type="InterPro" id="IPR018114">
    <property type="entry name" value="TRYPSIN_HIS"/>
</dbReference>
<dbReference type="PRINTS" id="PR00722">
    <property type="entry name" value="CHYMOTRYPSIN"/>
</dbReference>
<sequence>MFESDLWRRLQLRQRSRRMNVSCSLHRLKQCEPRRVSTLRSYQPSEHPPVKSRLRPVQGLQTSPELWTGRFSSSEIQVTNMMKPPNVWLLSLLLLLTVHFSIAAEPDRIIGGEEVVPNSIKYQASLLFFGQHFCGGTLIHEQWVISAAHCWRPPQVISVALGKHRIYSPEPTEQYFRVETIIRHFNYYYRTFDSDIMMIKGDSGGPLICNGVLEGIVSWGIGCAYGYYPGVYTRVENFVDWIRWVIGNHEKPKPGLNPDRARIQTLTEPGPNPDKTMTEPGLNQDRIMGLNQD</sequence>
<evidence type="ECO:0000256" key="6">
    <source>
        <dbReference type="ARBA" id="ARBA00038868"/>
    </source>
</evidence>
<keyword evidence="2" id="KW-0378">Hydrolase</keyword>
<dbReference type="EMBL" id="JBBPFD010000662">
    <property type="protein sequence ID" value="KAK7877957.1"/>
    <property type="molecule type" value="Genomic_DNA"/>
</dbReference>
<keyword evidence="4" id="KW-1015">Disulfide bond</keyword>
<evidence type="ECO:0000313" key="9">
    <source>
        <dbReference type="EMBL" id="KAK7877957.1"/>
    </source>
</evidence>
<dbReference type="CDD" id="cd00190">
    <property type="entry name" value="Tryp_SPc"/>
    <property type="match status" value="1"/>
</dbReference>
<dbReference type="FunFam" id="2.40.10.10:FF:000166">
    <property type="entry name" value="Trypsin"/>
    <property type="match status" value="1"/>
</dbReference>
<evidence type="ECO:0000256" key="7">
    <source>
        <dbReference type="SAM" id="MobiDB-lite"/>
    </source>
</evidence>
<evidence type="ECO:0000313" key="10">
    <source>
        <dbReference type="Proteomes" id="UP001460270"/>
    </source>
</evidence>